<name>A0A1M4ZKT3_9RHOB</name>
<dbReference type="Pfam" id="PF07700">
    <property type="entry name" value="HNOB"/>
    <property type="match status" value="1"/>
</dbReference>
<dbReference type="GO" id="GO:0070482">
    <property type="term" value="P:response to oxygen levels"/>
    <property type="evidence" value="ECO:0007669"/>
    <property type="project" value="TreeGrafter"/>
</dbReference>
<protein>
    <submittedName>
        <fullName evidence="2">Haem-NO-binding</fullName>
    </submittedName>
</protein>
<evidence type="ECO:0000313" key="3">
    <source>
        <dbReference type="Proteomes" id="UP000184144"/>
    </source>
</evidence>
<proteinExistence type="predicted"/>
<dbReference type="AlphaFoldDB" id="A0A1M4ZKT3"/>
<dbReference type="InterPro" id="IPR038158">
    <property type="entry name" value="H-NOX_domain_sf"/>
</dbReference>
<dbReference type="RefSeq" id="WP_073143426.1">
    <property type="nucleotide sequence ID" value="NZ_FQUV01000004.1"/>
</dbReference>
<dbReference type="GO" id="GO:0004383">
    <property type="term" value="F:guanylate cyclase activity"/>
    <property type="evidence" value="ECO:0007669"/>
    <property type="project" value="TreeGrafter"/>
</dbReference>
<dbReference type="PANTHER" id="PTHR45655:SF13">
    <property type="entry name" value="SOLUBLE GUANYLATE CYCLASE GCY-32-RELATED"/>
    <property type="match status" value="1"/>
</dbReference>
<keyword evidence="3" id="KW-1185">Reference proteome</keyword>
<gene>
    <name evidence="2" type="ORF">SAMN05444273_104209</name>
</gene>
<dbReference type="OrthoDB" id="981203at2"/>
<feature type="domain" description="Heme NO-binding" evidence="1">
    <location>
        <begin position="2"/>
        <end position="158"/>
    </location>
</feature>
<dbReference type="InterPro" id="IPR024096">
    <property type="entry name" value="NO_sig/Golgi_transp_ligand-bd"/>
</dbReference>
<dbReference type="SUPFAM" id="SSF111126">
    <property type="entry name" value="Ligand-binding domain in the NO signalling and Golgi transport"/>
    <property type="match status" value="1"/>
</dbReference>
<accession>A0A1M4ZKT3</accession>
<dbReference type="InterPro" id="IPR011644">
    <property type="entry name" value="Heme_NO-bd"/>
</dbReference>
<dbReference type="GO" id="GO:0020037">
    <property type="term" value="F:heme binding"/>
    <property type="evidence" value="ECO:0007669"/>
    <property type="project" value="InterPro"/>
</dbReference>
<sequence length="200" mass="22386">MYGLVHRALQCFSQDTYGDVVWNKVVAEAGVQVHEYEAMLFYPDHHLDDVLLALSNHLDKTPAQVSEDVGAYLVTHQRMEAVRRLLRFGGTTFEEFVLSLDELHDRVKLALPELDLPELEVEAHSGSSFSVLVKSERHRFGAVLLGMLRAMADDFGTLVMLDLGMSTLGSDDVERATIELFETDFATGRGFGLVAEERSR</sequence>
<organism evidence="2 3">
    <name type="scientific">Litoreibacter ascidiaceicola</name>
    <dbReference type="NCBI Taxonomy" id="1486859"/>
    <lineage>
        <taxon>Bacteria</taxon>
        <taxon>Pseudomonadati</taxon>
        <taxon>Pseudomonadota</taxon>
        <taxon>Alphaproteobacteria</taxon>
        <taxon>Rhodobacterales</taxon>
        <taxon>Roseobacteraceae</taxon>
        <taxon>Litoreibacter</taxon>
    </lineage>
</organism>
<dbReference type="GO" id="GO:0008074">
    <property type="term" value="C:guanylate cyclase complex, soluble"/>
    <property type="evidence" value="ECO:0007669"/>
    <property type="project" value="TreeGrafter"/>
</dbReference>
<dbReference type="EMBL" id="FQUV01000004">
    <property type="protein sequence ID" value="SHF18186.1"/>
    <property type="molecule type" value="Genomic_DNA"/>
</dbReference>
<dbReference type="STRING" id="1486859.SAMN05444273_104209"/>
<dbReference type="Gene3D" id="3.90.1520.10">
    <property type="entry name" value="H-NOX domain"/>
    <property type="match status" value="1"/>
</dbReference>
<evidence type="ECO:0000313" key="2">
    <source>
        <dbReference type="EMBL" id="SHF18186.1"/>
    </source>
</evidence>
<dbReference type="PANTHER" id="PTHR45655">
    <property type="entry name" value="GUANYLATE CYCLASE SOLUBLE SUBUNIT BETA-2"/>
    <property type="match status" value="1"/>
</dbReference>
<evidence type="ECO:0000259" key="1">
    <source>
        <dbReference type="Pfam" id="PF07700"/>
    </source>
</evidence>
<dbReference type="GO" id="GO:0019934">
    <property type="term" value="P:cGMP-mediated signaling"/>
    <property type="evidence" value="ECO:0007669"/>
    <property type="project" value="TreeGrafter"/>
</dbReference>
<reference evidence="3" key="1">
    <citation type="submission" date="2016-11" db="EMBL/GenBank/DDBJ databases">
        <authorList>
            <person name="Varghese N."/>
            <person name="Submissions S."/>
        </authorList>
    </citation>
    <scope>NUCLEOTIDE SEQUENCE [LARGE SCALE GENOMIC DNA]</scope>
    <source>
        <strain evidence="3">DSM 100566</strain>
    </source>
</reference>
<dbReference type="Proteomes" id="UP000184144">
    <property type="component" value="Unassembled WGS sequence"/>
</dbReference>